<gene>
    <name evidence="1" type="ORF">RSA11_04300</name>
</gene>
<evidence type="ECO:0000313" key="1">
    <source>
        <dbReference type="EMBL" id="KTR27891.1"/>
    </source>
</evidence>
<dbReference type="GO" id="GO:0019062">
    <property type="term" value="P:virion attachment to host cell"/>
    <property type="evidence" value="ECO:0007669"/>
    <property type="project" value="InterPro"/>
</dbReference>
<dbReference type="Proteomes" id="UP000072605">
    <property type="component" value="Unassembled WGS sequence"/>
</dbReference>
<evidence type="ECO:0000313" key="2">
    <source>
        <dbReference type="Proteomes" id="UP000072605"/>
    </source>
</evidence>
<dbReference type="Pfam" id="PF03406">
    <property type="entry name" value="Phage_fiber_2"/>
    <property type="match status" value="1"/>
</dbReference>
<protein>
    <recommendedName>
        <fullName evidence="3">Phage protein</fullName>
    </recommendedName>
</protein>
<dbReference type="AlphaFoldDB" id="A0AAW3MGG9"/>
<dbReference type="GO" id="GO:0046718">
    <property type="term" value="P:symbiont entry into host cell"/>
    <property type="evidence" value="ECO:0007669"/>
    <property type="project" value="InterPro"/>
</dbReference>
<sequence>MPTLKLNLPTIDNTKTADVVRDMNALAEAVDGAAGTAGGLATLDPNGKVPATQLSISAPADATTSVKGVVMLEDSTTSTSVTKAATPKSVKAVADQITGFADEMKILYWMGAV</sequence>
<name>A0AAW3MGG9_9BACL</name>
<accession>A0AAW3MGG9</accession>
<comment type="caution">
    <text evidence="1">The sequence shown here is derived from an EMBL/GenBank/DDBJ whole genome shotgun (WGS) entry which is preliminary data.</text>
</comment>
<proteinExistence type="predicted"/>
<dbReference type="RefSeq" id="WP_058713180.1">
    <property type="nucleotide sequence ID" value="NZ_LDQV01000012.1"/>
</dbReference>
<dbReference type="InterPro" id="IPR005068">
    <property type="entry name" value="Phage_lambda_Stf-r2"/>
</dbReference>
<reference evidence="1 2" key="1">
    <citation type="journal article" date="2016" name="Front. Microbiol.">
        <title>Genomic Resource of Rice Seed Associated Bacteria.</title>
        <authorList>
            <person name="Midha S."/>
            <person name="Bansal K."/>
            <person name="Sharma S."/>
            <person name="Kumar N."/>
            <person name="Patil P.P."/>
            <person name="Chaudhry V."/>
            <person name="Patil P.B."/>
        </authorList>
    </citation>
    <scope>NUCLEOTIDE SEQUENCE [LARGE SCALE GENOMIC DNA]</scope>
    <source>
        <strain evidence="1 2">RSA11</strain>
    </source>
</reference>
<dbReference type="EMBL" id="LDQV01000012">
    <property type="protein sequence ID" value="KTR27891.1"/>
    <property type="molecule type" value="Genomic_DNA"/>
</dbReference>
<evidence type="ECO:0008006" key="3">
    <source>
        <dbReference type="Google" id="ProtNLM"/>
    </source>
</evidence>
<organism evidence="1 2">
    <name type="scientific">Exiguobacterium indicum</name>
    <dbReference type="NCBI Taxonomy" id="296995"/>
    <lineage>
        <taxon>Bacteria</taxon>
        <taxon>Bacillati</taxon>
        <taxon>Bacillota</taxon>
        <taxon>Bacilli</taxon>
        <taxon>Bacillales</taxon>
        <taxon>Bacillales Family XII. Incertae Sedis</taxon>
        <taxon>Exiguobacterium</taxon>
    </lineage>
</organism>